<feature type="domain" description="Peptidase C1A papain C-terminal" evidence="9">
    <location>
        <begin position="81"/>
        <end position="329"/>
    </location>
</feature>
<dbReference type="Pfam" id="PF00112">
    <property type="entry name" value="Peptidase_C1"/>
    <property type="match status" value="1"/>
</dbReference>
<dbReference type="AlphaFoldDB" id="Q5GH35"/>
<dbReference type="InterPro" id="IPR000668">
    <property type="entry name" value="Peptidase_C1A_C"/>
</dbReference>
<accession>Q5GH35</accession>
<evidence type="ECO:0000256" key="6">
    <source>
        <dbReference type="ARBA" id="ARBA00023145"/>
    </source>
</evidence>
<evidence type="ECO:0000256" key="8">
    <source>
        <dbReference type="SAM" id="SignalP"/>
    </source>
</evidence>
<dbReference type="GO" id="GO:0004197">
    <property type="term" value="F:cysteine-type endopeptidase activity"/>
    <property type="evidence" value="ECO:0007669"/>
    <property type="project" value="InterPro"/>
</dbReference>
<sequence length="332" mass="36631">MKEFILFSLLICGTFSASIPTDPLSDEFIDYINTLQTTWRAGRNFAPNTPKKYLKSLAGVHKNANNAFTLPKRKVSLDVTIPDEFDARKQWPNCPSITDIRDQGSCGSCWALELLRLCLIVFVSHSNGKLQVHLSAENLVTCCGSCGAGCFGGDPGSAWEYWRDVGIVSGGNYGSKEGCQPYSIAPCEHHIPGSRPPCRGEGHTADCRKQCEKGYSIPYDKDLHYAEFVYSTERDVKEIQTEILKNGPVEAAFFVYEDLLTYKEGVYKHVAGAPVGGHAIKILGWGVENGTPYWLIANSWNTDWGNNGFFKILRGSDECGIEIDVSAGLPRI</sequence>
<keyword evidence="5" id="KW-0788">Thiol protease</keyword>
<keyword evidence="7" id="KW-1015">Disulfide bond</keyword>
<feature type="chain" id="PRO_5018615887" evidence="8">
    <location>
        <begin position="17"/>
        <end position="332"/>
    </location>
</feature>
<comment type="similarity">
    <text evidence="1">Belongs to the peptidase C1 family.</text>
</comment>
<keyword evidence="3 8" id="KW-0732">Signal</keyword>
<evidence type="ECO:0000313" key="10">
    <source>
        <dbReference type="EMBL" id="AAT02230.1"/>
    </source>
</evidence>
<dbReference type="PRINTS" id="PR00705">
    <property type="entry name" value="PAPAIN"/>
</dbReference>
<dbReference type="Pfam" id="PF08127">
    <property type="entry name" value="Propeptide_C1"/>
    <property type="match status" value="1"/>
</dbReference>
<dbReference type="SMART" id="SM00645">
    <property type="entry name" value="Pept_C1"/>
    <property type="match status" value="1"/>
</dbReference>
<evidence type="ECO:0000256" key="1">
    <source>
        <dbReference type="ARBA" id="ARBA00008455"/>
    </source>
</evidence>
<keyword evidence="6" id="KW-0865">Zymogen</keyword>
<dbReference type="InterPro" id="IPR012599">
    <property type="entry name" value="Propeptide_C1A"/>
</dbReference>
<evidence type="ECO:0000256" key="4">
    <source>
        <dbReference type="ARBA" id="ARBA00022801"/>
    </source>
</evidence>
<dbReference type="InterPro" id="IPR038765">
    <property type="entry name" value="Papain-like_cys_pep_sf"/>
</dbReference>
<dbReference type="GO" id="GO:0006508">
    <property type="term" value="P:proteolysis"/>
    <property type="evidence" value="ECO:0007669"/>
    <property type="project" value="UniProtKB-KW"/>
</dbReference>
<dbReference type="SUPFAM" id="SSF54001">
    <property type="entry name" value="Cysteine proteinases"/>
    <property type="match status" value="1"/>
</dbReference>
<gene>
    <name evidence="10" type="primary">CatB1</name>
</gene>
<dbReference type="MEROPS" id="C01.060"/>
<name>Q5GH35_TRIDM</name>
<dbReference type="EMBL" id="AY534504">
    <property type="protein sequence ID" value="AAT02230.1"/>
    <property type="molecule type" value="mRNA"/>
</dbReference>
<dbReference type="CDD" id="cd02620">
    <property type="entry name" value="Peptidase_C1A_CathepsinB"/>
    <property type="match status" value="1"/>
</dbReference>
<evidence type="ECO:0000256" key="2">
    <source>
        <dbReference type="ARBA" id="ARBA00022670"/>
    </source>
</evidence>
<evidence type="ECO:0000256" key="3">
    <source>
        <dbReference type="ARBA" id="ARBA00022729"/>
    </source>
</evidence>
<dbReference type="FunFam" id="3.90.70.10:FF:000031">
    <property type="entry name" value="Cathepsin B"/>
    <property type="match status" value="1"/>
</dbReference>
<feature type="signal peptide" evidence="8">
    <location>
        <begin position="1"/>
        <end position="16"/>
    </location>
</feature>
<dbReference type="PANTHER" id="PTHR12411">
    <property type="entry name" value="CYSTEINE PROTEASE FAMILY C1-RELATED"/>
    <property type="match status" value="1"/>
</dbReference>
<reference evidence="10" key="1">
    <citation type="submission" date="2004-01" db="EMBL/GenBank/DDBJ databases">
        <title>Cysteine proteinase genes of triatomines.</title>
        <authorList>
            <person name="Hendgen-Cotta U.B."/>
            <person name="Kollien A.H."/>
            <person name="Schaub G.A."/>
        </authorList>
    </citation>
    <scope>NUCLEOTIDE SEQUENCE</scope>
</reference>
<evidence type="ECO:0000256" key="7">
    <source>
        <dbReference type="ARBA" id="ARBA00023157"/>
    </source>
</evidence>
<keyword evidence="4" id="KW-0378">Hydrolase</keyword>
<dbReference type="PROSITE" id="PS00640">
    <property type="entry name" value="THIOL_PROTEASE_ASN"/>
    <property type="match status" value="1"/>
</dbReference>
<dbReference type="PROSITE" id="PS00639">
    <property type="entry name" value="THIOL_PROTEASE_HIS"/>
    <property type="match status" value="1"/>
</dbReference>
<evidence type="ECO:0000259" key="9">
    <source>
        <dbReference type="SMART" id="SM00645"/>
    </source>
</evidence>
<dbReference type="InterPro" id="IPR025661">
    <property type="entry name" value="Pept_asp_AS"/>
</dbReference>
<dbReference type="InterPro" id="IPR025660">
    <property type="entry name" value="Pept_his_AS"/>
</dbReference>
<dbReference type="InterPro" id="IPR013128">
    <property type="entry name" value="Peptidase_C1A"/>
</dbReference>
<evidence type="ECO:0000256" key="5">
    <source>
        <dbReference type="ARBA" id="ARBA00022807"/>
    </source>
</evidence>
<organism evidence="10">
    <name type="scientific">Triatoma dimidiata</name>
    <name type="common">Kissing bug</name>
    <name type="synonym">Meccus dimidiatus</name>
    <dbReference type="NCBI Taxonomy" id="72491"/>
    <lineage>
        <taxon>Eukaryota</taxon>
        <taxon>Metazoa</taxon>
        <taxon>Ecdysozoa</taxon>
        <taxon>Arthropoda</taxon>
        <taxon>Hexapoda</taxon>
        <taxon>Insecta</taxon>
        <taxon>Pterygota</taxon>
        <taxon>Neoptera</taxon>
        <taxon>Paraneoptera</taxon>
        <taxon>Hemiptera</taxon>
        <taxon>Heteroptera</taxon>
        <taxon>Panheteroptera</taxon>
        <taxon>Cimicomorpha</taxon>
        <taxon>Reduviidae</taxon>
        <taxon>Triatominae</taxon>
        <taxon>Triatoma</taxon>
    </lineage>
</organism>
<protein>
    <submittedName>
        <fullName evidence="10">Cathepsin B-like proteinase</fullName>
    </submittedName>
</protein>
<proteinExistence type="evidence at transcript level"/>
<dbReference type="Gene3D" id="3.90.70.10">
    <property type="entry name" value="Cysteine proteinases"/>
    <property type="match status" value="1"/>
</dbReference>
<keyword evidence="2" id="KW-0645">Protease</keyword>